<dbReference type="Gene3D" id="3.60.21.10">
    <property type="match status" value="1"/>
</dbReference>
<accession>A0ABS2G988</accession>
<sequence length="238" mass="27876">MTGRVFVTGDKHRTFVPLFGLAEKQELRETDILVIAGDAGYVWDQDYPHDVESLEQVFPGTIAFLDGNHENHALLNSLPVVPWMGGRVHRVGERVFHLMRGEIYSIYGKNYFTFGGAQSVDKDRRKEGVSWWKEEEPSQEELEYGRKQLETYGEEIDFILTHETPLFARGHISRQKPVDEDYALPRVLEEWYRRMEGAARFKKWYFGHMHVDQKITPKLMGLHHLILETENETSLRWV</sequence>
<dbReference type="EMBL" id="JACSNV010000003">
    <property type="protein sequence ID" value="MBM6877182.1"/>
    <property type="molecule type" value="Genomic_DNA"/>
</dbReference>
<protein>
    <recommendedName>
        <fullName evidence="3">Calcineurin-like phosphoesterase domain-containing protein</fullName>
    </recommendedName>
</protein>
<evidence type="ECO:0008006" key="3">
    <source>
        <dbReference type="Google" id="ProtNLM"/>
    </source>
</evidence>
<gene>
    <name evidence="1" type="ORF">H9X83_03270</name>
</gene>
<dbReference type="RefSeq" id="WP_205134014.1">
    <property type="nucleotide sequence ID" value="NZ_JACSNT010000011.1"/>
</dbReference>
<dbReference type="InterPro" id="IPR029052">
    <property type="entry name" value="Metallo-depent_PP-like"/>
</dbReference>
<evidence type="ECO:0000313" key="2">
    <source>
        <dbReference type="Proteomes" id="UP000729290"/>
    </source>
</evidence>
<dbReference type="Proteomes" id="UP000729290">
    <property type="component" value="Unassembled WGS sequence"/>
</dbReference>
<keyword evidence="2" id="KW-1185">Reference proteome</keyword>
<name>A0ABS2G988_9FIRM</name>
<proteinExistence type="predicted"/>
<organism evidence="1 2">
    <name type="scientific">Anaerotignum lactatifermentans</name>
    <dbReference type="NCBI Taxonomy" id="160404"/>
    <lineage>
        <taxon>Bacteria</taxon>
        <taxon>Bacillati</taxon>
        <taxon>Bacillota</taxon>
        <taxon>Clostridia</taxon>
        <taxon>Lachnospirales</taxon>
        <taxon>Anaerotignaceae</taxon>
        <taxon>Anaerotignum</taxon>
    </lineage>
</organism>
<comment type="caution">
    <text evidence="1">The sequence shown here is derived from an EMBL/GenBank/DDBJ whole genome shotgun (WGS) entry which is preliminary data.</text>
</comment>
<evidence type="ECO:0000313" key="1">
    <source>
        <dbReference type="EMBL" id="MBM6877182.1"/>
    </source>
</evidence>
<dbReference type="SUPFAM" id="SSF56300">
    <property type="entry name" value="Metallo-dependent phosphatases"/>
    <property type="match status" value="1"/>
</dbReference>
<reference evidence="1 2" key="1">
    <citation type="journal article" date="2021" name="Sci. Rep.">
        <title>The distribution of antibiotic resistance genes in chicken gut microbiota commensals.</title>
        <authorList>
            <person name="Juricova H."/>
            <person name="Matiasovicova J."/>
            <person name="Kubasova T."/>
            <person name="Cejkova D."/>
            <person name="Rychlik I."/>
        </authorList>
    </citation>
    <scope>NUCLEOTIDE SEQUENCE [LARGE SCALE GENOMIC DNA]</scope>
    <source>
        <strain evidence="1 2">An431b</strain>
    </source>
</reference>